<evidence type="ECO:0000313" key="3">
    <source>
        <dbReference type="WBParaSite" id="L893_g17337.t1"/>
    </source>
</evidence>
<name>A0A1I7YKP0_9BILA</name>
<dbReference type="AlphaFoldDB" id="A0A1I7YKP0"/>
<sequence length="101" mass="11021">MFTDRTTPSPKTKLICPDPISSQFPAANVTLQRTLMCFCTSSFFHGDQRPMSSARNQETALLKVVPTQAEIATRVLGGGGNMEGLSVGPDASMTRMERLER</sequence>
<proteinExistence type="predicted"/>
<keyword evidence="2" id="KW-1185">Reference proteome</keyword>
<dbReference type="Proteomes" id="UP000095287">
    <property type="component" value="Unplaced"/>
</dbReference>
<evidence type="ECO:0000313" key="2">
    <source>
        <dbReference type="Proteomes" id="UP000095287"/>
    </source>
</evidence>
<feature type="region of interest" description="Disordered" evidence="1">
    <location>
        <begin position="76"/>
        <end position="101"/>
    </location>
</feature>
<reference evidence="3" key="1">
    <citation type="submission" date="2016-11" db="UniProtKB">
        <authorList>
            <consortium name="WormBaseParasite"/>
        </authorList>
    </citation>
    <scope>IDENTIFICATION</scope>
</reference>
<accession>A0A1I7YKP0</accession>
<protein>
    <submittedName>
        <fullName evidence="3">Uncharacterized protein</fullName>
    </submittedName>
</protein>
<dbReference type="WBParaSite" id="L893_g17337.t1">
    <property type="protein sequence ID" value="L893_g17337.t1"/>
    <property type="gene ID" value="L893_g17337"/>
</dbReference>
<evidence type="ECO:0000256" key="1">
    <source>
        <dbReference type="SAM" id="MobiDB-lite"/>
    </source>
</evidence>
<organism evidence="2 3">
    <name type="scientific">Steinernema glaseri</name>
    <dbReference type="NCBI Taxonomy" id="37863"/>
    <lineage>
        <taxon>Eukaryota</taxon>
        <taxon>Metazoa</taxon>
        <taxon>Ecdysozoa</taxon>
        <taxon>Nematoda</taxon>
        <taxon>Chromadorea</taxon>
        <taxon>Rhabditida</taxon>
        <taxon>Tylenchina</taxon>
        <taxon>Panagrolaimomorpha</taxon>
        <taxon>Strongyloidoidea</taxon>
        <taxon>Steinernematidae</taxon>
        <taxon>Steinernema</taxon>
    </lineage>
</organism>